<keyword evidence="2" id="KW-1185">Reference proteome</keyword>
<reference evidence="1 2" key="1">
    <citation type="submission" date="2021-06" db="EMBL/GenBank/DDBJ databases">
        <title>Caerostris darwini draft genome.</title>
        <authorList>
            <person name="Kono N."/>
            <person name="Arakawa K."/>
        </authorList>
    </citation>
    <scope>NUCLEOTIDE SEQUENCE [LARGE SCALE GENOMIC DNA]</scope>
</reference>
<dbReference type="AlphaFoldDB" id="A0AAV4VGX2"/>
<gene>
    <name evidence="1" type="ORF">CDAR_469061</name>
</gene>
<accession>A0AAV4VGX2</accession>
<sequence length="180" mass="20364">MTKYISLAMLEKFPPNFVYQQDCGYHRFVEILTEFMNGIFLGCIRRGGSSAWPPRSPAGTTLEQRYPNTYLLFLIGIPFPTAHPSCRRKANVKVAVHEIQKPQVMLIRNSIHQHVSSPRLFKQMRKAFHTALVGGCQGEQLLEKLTVATGHISFLARLLIVRKGVLKLDTFERLNKGIAG</sequence>
<dbReference type="Proteomes" id="UP001054837">
    <property type="component" value="Unassembled WGS sequence"/>
</dbReference>
<evidence type="ECO:0000313" key="2">
    <source>
        <dbReference type="Proteomes" id="UP001054837"/>
    </source>
</evidence>
<name>A0AAV4VGX2_9ARAC</name>
<comment type="caution">
    <text evidence="1">The sequence shown here is derived from an EMBL/GenBank/DDBJ whole genome shotgun (WGS) entry which is preliminary data.</text>
</comment>
<dbReference type="EMBL" id="BPLQ01013000">
    <property type="protein sequence ID" value="GIY69089.1"/>
    <property type="molecule type" value="Genomic_DNA"/>
</dbReference>
<proteinExistence type="predicted"/>
<organism evidence="1 2">
    <name type="scientific">Caerostris darwini</name>
    <dbReference type="NCBI Taxonomy" id="1538125"/>
    <lineage>
        <taxon>Eukaryota</taxon>
        <taxon>Metazoa</taxon>
        <taxon>Ecdysozoa</taxon>
        <taxon>Arthropoda</taxon>
        <taxon>Chelicerata</taxon>
        <taxon>Arachnida</taxon>
        <taxon>Araneae</taxon>
        <taxon>Araneomorphae</taxon>
        <taxon>Entelegynae</taxon>
        <taxon>Araneoidea</taxon>
        <taxon>Araneidae</taxon>
        <taxon>Caerostris</taxon>
    </lineage>
</organism>
<protein>
    <submittedName>
        <fullName evidence="1">Uncharacterized protein</fullName>
    </submittedName>
</protein>
<evidence type="ECO:0000313" key="1">
    <source>
        <dbReference type="EMBL" id="GIY69089.1"/>
    </source>
</evidence>